<gene>
    <name evidence="2" type="ORF">NAEGRDRAFT_78081</name>
</gene>
<evidence type="ECO:0000313" key="2">
    <source>
        <dbReference type="EMBL" id="EFC49588.1"/>
    </source>
</evidence>
<dbReference type="Proteomes" id="UP000006671">
    <property type="component" value="Unassembled WGS sequence"/>
</dbReference>
<accession>D2V0W9</accession>
<evidence type="ECO:0000313" key="3">
    <source>
        <dbReference type="Proteomes" id="UP000006671"/>
    </source>
</evidence>
<dbReference type="AlphaFoldDB" id="D2V0W9"/>
<feature type="compositionally biased region" description="Basic residues" evidence="1">
    <location>
        <begin position="494"/>
        <end position="507"/>
    </location>
</feature>
<dbReference type="OrthoDB" id="10254787at2759"/>
<dbReference type="EMBL" id="GG738847">
    <property type="protein sequence ID" value="EFC49588.1"/>
    <property type="molecule type" value="Genomic_DNA"/>
</dbReference>
<organism evidence="3">
    <name type="scientific">Naegleria gruberi</name>
    <name type="common">Amoeba</name>
    <dbReference type="NCBI Taxonomy" id="5762"/>
    <lineage>
        <taxon>Eukaryota</taxon>
        <taxon>Discoba</taxon>
        <taxon>Heterolobosea</taxon>
        <taxon>Tetramitia</taxon>
        <taxon>Eutetramitia</taxon>
        <taxon>Vahlkampfiidae</taxon>
        <taxon>Naegleria</taxon>
    </lineage>
</organism>
<dbReference type="Gene3D" id="3.80.10.10">
    <property type="entry name" value="Ribonuclease Inhibitor"/>
    <property type="match status" value="1"/>
</dbReference>
<name>D2V0W9_NAEGR</name>
<sequence>MLSQLETLPNEIILHILHYIDDNECFHSTCFTKKYWLLTIWPYRKEKLAINSYSDLDRYLQNVSNNTNNKVSSAKNSTIGSVVGAINASSRATHIEEKKISTKILYDYFDRFTHLKEISLVNCGLNDSSLEKLCSINKRGLISLNISKNKNLTWANTQKCIMLCENIKSLDISYNFQASTPNQNTQNTWIESLTLPMSLERLNISGFLSEIPDFESLFKLIKKFSKENQETEHPIIKVFTANHLTEFSLLKPEYLKTLRELSKKTMIEMYNHCFIFLKSLTFVEIYTSLGFYPATELINECIIKGHTRSLELLASIDFPFNEISLGVLEEAILAGHSSIISKLRVLGFTRFDDISDDLLDKLVTKGDAAAITELRSCNVPRRKWDLITLSAVETAVRNGNKDVLEHIRMLNLGDLLKQVAIEHVEYALERGHSGILKQLTSCNYQYLNDINAQILANIVAKSVTFEIVLRNAGYKNLTEIKSLIKQQTNTKPEKKAKKESKKEKKKTTTTATSSK</sequence>
<proteinExistence type="predicted"/>
<dbReference type="RefSeq" id="XP_002682332.1">
    <property type="nucleotide sequence ID" value="XM_002682286.1"/>
</dbReference>
<dbReference type="KEGG" id="ngr:NAEGRDRAFT_78081"/>
<dbReference type="VEuPathDB" id="AmoebaDB:NAEGRDRAFT_78081"/>
<feature type="region of interest" description="Disordered" evidence="1">
    <location>
        <begin position="485"/>
        <end position="515"/>
    </location>
</feature>
<keyword evidence="3" id="KW-1185">Reference proteome</keyword>
<evidence type="ECO:0000256" key="1">
    <source>
        <dbReference type="SAM" id="MobiDB-lite"/>
    </source>
</evidence>
<dbReference type="OMA" id="ECFHSTC"/>
<dbReference type="InterPro" id="IPR032675">
    <property type="entry name" value="LRR_dom_sf"/>
</dbReference>
<reference evidence="2 3" key="1">
    <citation type="journal article" date="2010" name="Cell">
        <title>The genome of Naegleria gruberi illuminates early eukaryotic versatility.</title>
        <authorList>
            <person name="Fritz-Laylin L.K."/>
            <person name="Prochnik S.E."/>
            <person name="Ginger M.L."/>
            <person name="Dacks J.B."/>
            <person name="Carpenter M.L."/>
            <person name="Field M.C."/>
            <person name="Kuo A."/>
            <person name="Paredez A."/>
            <person name="Chapman J."/>
            <person name="Pham J."/>
            <person name="Shu S."/>
            <person name="Neupane R."/>
            <person name="Cipriano M."/>
            <person name="Mancuso J."/>
            <person name="Tu H."/>
            <person name="Salamov A."/>
            <person name="Lindquist E."/>
            <person name="Shapiro H."/>
            <person name="Lucas S."/>
            <person name="Grigoriev I.V."/>
            <person name="Cande W.Z."/>
            <person name="Fulton C."/>
            <person name="Rokhsar D.S."/>
            <person name="Dawson S.C."/>
        </authorList>
    </citation>
    <scope>NUCLEOTIDE SEQUENCE [LARGE SCALE GENOMIC DNA]</scope>
    <source>
        <strain evidence="2 3">NEG-M</strain>
    </source>
</reference>
<dbReference type="InParanoid" id="D2V0W9"/>
<dbReference type="SUPFAM" id="SSF52047">
    <property type="entry name" value="RNI-like"/>
    <property type="match status" value="1"/>
</dbReference>
<protein>
    <submittedName>
        <fullName evidence="2">Predicted protein</fullName>
    </submittedName>
</protein>
<dbReference type="GeneID" id="8855472"/>